<dbReference type="PROSITE" id="PS50943">
    <property type="entry name" value="HTH_CROC1"/>
    <property type="match status" value="1"/>
</dbReference>
<dbReference type="InterPro" id="IPR001387">
    <property type="entry name" value="Cro/C1-type_HTH"/>
</dbReference>
<dbReference type="CDD" id="cd00093">
    <property type="entry name" value="HTH_XRE"/>
    <property type="match status" value="1"/>
</dbReference>
<dbReference type="Gene3D" id="1.10.260.40">
    <property type="entry name" value="lambda repressor-like DNA-binding domains"/>
    <property type="match status" value="1"/>
</dbReference>
<comment type="caution">
    <text evidence="2">The sequence shown here is derived from an EMBL/GenBank/DDBJ whole genome shotgun (WGS) entry which is preliminary data.</text>
</comment>
<evidence type="ECO:0000259" key="1">
    <source>
        <dbReference type="PROSITE" id="PS50943"/>
    </source>
</evidence>
<sequence length="137" mass="14726">MTNDIQNRAMLFSKYVGAELKGAIASHGYSQGKVADALGHARSAMSNWLNAKPPIDVAVANKICDYIGMDITVVISRAKQRVIEDLGPYPPLTVDPSQLPDDEKVAYVLNKIKAGDQALAAMNDPNKEKEAEGGDGR</sequence>
<dbReference type="SUPFAM" id="SSF47413">
    <property type="entry name" value="lambda repressor-like DNA-binding domains"/>
    <property type="match status" value="1"/>
</dbReference>
<reference evidence="2 3" key="1">
    <citation type="submission" date="2019-07" db="EMBL/GenBank/DDBJ databases">
        <title>Bifidobacterium asteroides genomes.</title>
        <authorList>
            <person name="Zheng H."/>
        </authorList>
    </citation>
    <scope>NUCLEOTIDE SEQUENCE [LARGE SCALE GENOMIC DNA]</scope>
    <source>
        <strain evidence="2 3">W8111</strain>
    </source>
</reference>
<gene>
    <name evidence="2" type="ORF">FPK29_04900</name>
</gene>
<protein>
    <submittedName>
        <fullName evidence="2">Helix-turn-helix transcriptional regulator</fullName>
    </submittedName>
</protein>
<dbReference type="Proteomes" id="UP000317536">
    <property type="component" value="Unassembled WGS sequence"/>
</dbReference>
<feature type="domain" description="HTH cro/C1-type" evidence="1">
    <location>
        <begin position="20"/>
        <end position="74"/>
    </location>
</feature>
<dbReference type="GO" id="GO:0003677">
    <property type="term" value="F:DNA binding"/>
    <property type="evidence" value="ECO:0007669"/>
    <property type="project" value="InterPro"/>
</dbReference>
<dbReference type="Pfam" id="PF01381">
    <property type="entry name" value="HTH_3"/>
    <property type="match status" value="1"/>
</dbReference>
<dbReference type="InterPro" id="IPR010982">
    <property type="entry name" value="Lambda_DNA-bd_dom_sf"/>
</dbReference>
<proteinExistence type="predicted"/>
<dbReference type="SMART" id="SM00530">
    <property type="entry name" value="HTH_XRE"/>
    <property type="match status" value="1"/>
</dbReference>
<name>A0A556R9Y7_9BIFI</name>
<accession>A0A556R9Y7</accession>
<evidence type="ECO:0000313" key="3">
    <source>
        <dbReference type="Proteomes" id="UP000317536"/>
    </source>
</evidence>
<dbReference type="EMBL" id="VMHJ01000002">
    <property type="protein sequence ID" value="TSJ85702.1"/>
    <property type="molecule type" value="Genomic_DNA"/>
</dbReference>
<organism evidence="2 3">
    <name type="scientific">Bifidobacterium asteroides</name>
    <dbReference type="NCBI Taxonomy" id="1684"/>
    <lineage>
        <taxon>Bacteria</taxon>
        <taxon>Bacillati</taxon>
        <taxon>Actinomycetota</taxon>
        <taxon>Actinomycetes</taxon>
        <taxon>Bifidobacteriales</taxon>
        <taxon>Bifidobacteriaceae</taxon>
        <taxon>Bifidobacterium</taxon>
    </lineage>
</organism>
<evidence type="ECO:0000313" key="2">
    <source>
        <dbReference type="EMBL" id="TSJ85702.1"/>
    </source>
</evidence>
<dbReference type="AlphaFoldDB" id="A0A556R9Y7"/>